<name>A0ABQ6GD21_9BACL</name>
<dbReference type="EMBL" id="BSSQ01000013">
    <property type="protein sequence ID" value="GLX68854.1"/>
    <property type="molecule type" value="Genomic_DNA"/>
</dbReference>
<evidence type="ECO:0000313" key="3">
    <source>
        <dbReference type="Proteomes" id="UP001157114"/>
    </source>
</evidence>
<dbReference type="PROSITE" id="PS51704">
    <property type="entry name" value="GP_PDE"/>
    <property type="match status" value="1"/>
</dbReference>
<proteinExistence type="predicted"/>
<dbReference type="RefSeq" id="WP_284239637.1">
    <property type="nucleotide sequence ID" value="NZ_BSSQ01000013.1"/>
</dbReference>
<accession>A0ABQ6GD21</accession>
<reference evidence="2 3" key="1">
    <citation type="submission" date="2023-03" db="EMBL/GenBank/DDBJ databases">
        <title>Draft genome sequence of the bacteria which degrade cell wall of Tricholomamatutake.</title>
        <authorList>
            <person name="Konishi Y."/>
            <person name="Fukuta Y."/>
            <person name="Shirasaka N."/>
        </authorList>
    </citation>
    <scope>NUCLEOTIDE SEQUENCE [LARGE SCALE GENOMIC DNA]</scope>
    <source>
        <strain evidence="3">mu1</strain>
    </source>
</reference>
<comment type="caution">
    <text evidence="2">The sequence shown here is derived from an EMBL/GenBank/DDBJ whole genome shotgun (WGS) entry which is preliminary data.</text>
</comment>
<dbReference type="InterPro" id="IPR030395">
    <property type="entry name" value="GP_PDE_dom"/>
</dbReference>
<dbReference type="Proteomes" id="UP001157114">
    <property type="component" value="Unassembled WGS sequence"/>
</dbReference>
<gene>
    <name evidence="2" type="primary">glpQ_2</name>
    <name evidence="2" type="ORF">MU1_31990</name>
</gene>
<keyword evidence="3" id="KW-1185">Reference proteome</keyword>
<organism evidence="2 3">
    <name type="scientific">Paenibacillus glycanilyticus</name>
    <dbReference type="NCBI Taxonomy" id="126569"/>
    <lineage>
        <taxon>Bacteria</taxon>
        <taxon>Bacillati</taxon>
        <taxon>Bacillota</taxon>
        <taxon>Bacilli</taxon>
        <taxon>Bacillales</taxon>
        <taxon>Paenibacillaceae</taxon>
        <taxon>Paenibacillus</taxon>
    </lineage>
</organism>
<dbReference type="CDD" id="cd08563">
    <property type="entry name" value="GDPD_TtGDE_like"/>
    <property type="match status" value="1"/>
</dbReference>
<evidence type="ECO:0000259" key="1">
    <source>
        <dbReference type="PROSITE" id="PS51704"/>
    </source>
</evidence>
<feature type="domain" description="GP-PDE" evidence="1">
    <location>
        <begin position="4"/>
        <end position="240"/>
    </location>
</feature>
<dbReference type="PANTHER" id="PTHR46211:SF1">
    <property type="entry name" value="GLYCEROPHOSPHODIESTER PHOSPHODIESTERASE, CYTOPLASMIC"/>
    <property type="match status" value="1"/>
</dbReference>
<dbReference type="SUPFAM" id="SSF51695">
    <property type="entry name" value="PLC-like phosphodiesterases"/>
    <property type="match status" value="1"/>
</dbReference>
<dbReference type="PANTHER" id="PTHR46211">
    <property type="entry name" value="GLYCEROPHOSPHORYL DIESTER PHOSPHODIESTERASE"/>
    <property type="match status" value="1"/>
</dbReference>
<evidence type="ECO:0000313" key="2">
    <source>
        <dbReference type="EMBL" id="GLX68854.1"/>
    </source>
</evidence>
<dbReference type="Pfam" id="PF03009">
    <property type="entry name" value="GDPD"/>
    <property type="match status" value="1"/>
</dbReference>
<dbReference type="Gene3D" id="3.20.20.190">
    <property type="entry name" value="Phosphatidylinositol (PI) phosphodiesterase"/>
    <property type="match status" value="1"/>
</dbReference>
<sequence length="243" mass="27123">MTTVVNYAHRGASGNYPENTMIAFEQAITLGATGIETDVQMTKDGRLVLIHDEKLRRTTGVNALVAETLADEVLQLDAGSWFSPEFKDARIPTLEQLLELAKRTHTIVNIELKNGIVEYPGLERKVIETVQSYRMSDQVIISSFNHYSLIECNRIAPEIPTGILYMEGLYRPWKYAKSVGASALHASRYAVLPEWVAEAAQHDVIYNVFTVNDPAEMKRLMQAGVAGIITDYPERLAAILRGQ</sequence>
<dbReference type="InterPro" id="IPR017946">
    <property type="entry name" value="PLC-like_Pdiesterase_TIM-brl"/>
</dbReference>
<protein>
    <submittedName>
        <fullName evidence="2">Glycerophosphoryl diester phosphodiesterase</fullName>
    </submittedName>
</protein>